<keyword evidence="1" id="KW-0812">Transmembrane</keyword>
<dbReference type="Proteomes" id="UP001302652">
    <property type="component" value="Chromosome 1"/>
</dbReference>
<gene>
    <name evidence="2" type="ORF">RW095_40500</name>
</gene>
<dbReference type="EMBL" id="CP136513">
    <property type="protein sequence ID" value="WOD18957.1"/>
    <property type="molecule type" value="Genomic_DNA"/>
</dbReference>
<accession>A0ABZ0EP67</accession>
<dbReference type="NCBIfam" id="NF047558">
    <property type="entry name" value="TPR_END_plus"/>
    <property type="match status" value="1"/>
</dbReference>
<sequence>MAMYKCPTLGDCERANTGELFDRGPGEDLHCPDCKTPLDLQVPANVTGGKTKPAILAGIVGAVVLVIGGGSAFYYKHAHRADAQASAVSAQHMAATGAPASPGAALTPAAATPPSASIPAAIAGGIAPSSEAIAADRQAGDQKLTSGDPAGAATASNQAAAKEMIKVAIADMAQGKLDDAEKQLDDAKARDPKQSLVYYNLGVLRLKQSRTDDALTQFEASFLNGFQYFDAMAQDPDLDGIRQDPRFVALVKKYRSSAT</sequence>
<keyword evidence="1" id="KW-1133">Transmembrane helix</keyword>
<protein>
    <recommendedName>
        <fullName evidence="4">Tetratricopeptide repeat protein</fullName>
    </recommendedName>
</protein>
<organism evidence="2 3">
    <name type="scientific">Paraburkholderia kirstenboschensis</name>
    <dbReference type="NCBI Taxonomy" id="1245436"/>
    <lineage>
        <taxon>Bacteria</taxon>
        <taxon>Pseudomonadati</taxon>
        <taxon>Pseudomonadota</taxon>
        <taxon>Betaproteobacteria</taxon>
        <taxon>Burkholderiales</taxon>
        <taxon>Burkholderiaceae</taxon>
        <taxon>Paraburkholderia</taxon>
    </lineage>
</organism>
<evidence type="ECO:0000313" key="2">
    <source>
        <dbReference type="EMBL" id="WOD18957.1"/>
    </source>
</evidence>
<evidence type="ECO:0008006" key="4">
    <source>
        <dbReference type="Google" id="ProtNLM"/>
    </source>
</evidence>
<evidence type="ECO:0000313" key="3">
    <source>
        <dbReference type="Proteomes" id="UP001302652"/>
    </source>
</evidence>
<dbReference type="RefSeq" id="WP_317021157.1">
    <property type="nucleotide sequence ID" value="NZ_CP136513.1"/>
</dbReference>
<name>A0ABZ0EP67_9BURK</name>
<feature type="transmembrane region" description="Helical" evidence="1">
    <location>
        <begin position="54"/>
        <end position="75"/>
    </location>
</feature>
<keyword evidence="3" id="KW-1185">Reference proteome</keyword>
<keyword evidence="1" id="KW-0472">Membrane</keyword>
<dbReference type="SUPFAM" id="SSF48452">
    <property type="entry name" value="TPR-like"/>
    <property type="match status" value="1"/>
</dbReference>
<dbReference type="Gene3D" id="1.25.40.10">
    <property type="entry name" value="Tetratricopeptide repeat domain"/>
    <property type="match status" value="1"/>
</dbReference>
<evidence type="ECO:0000256" key="1">
    <source>
        <dbReference type="SAM" id="Phobius"/>
    </source>
</evidence>
<proteinExistence type="predicted"/>
<reference evidence="2 3" key="1">
    <citation type="submission" date="2023-10" db="EMBL/GenBank/DDBJ databases">
        <title>Surface-active antibiotics is a multifunctional adaptation for post-fire microbes.</title>
        <authorList>
            <person name="Liu M.D."/>
            <person name="Du Y."/>
            <person name="Koupaei S.K."/>
            <person name="Kim N.R."/>
            <person name="Zhang W."/>
            <person name="Traxler M.F."/>
        </authorList>
    </citation>
    <scope>NUCLEOTIDE SEQUENCE [LARGE SCALE GENOMIC DNA]</scope>
    <source>
        <strain evidence="2 3">F3</strain>
    </source>
</reference>
<dbReference type="InterPro" id="IPR011990">
    <property type="entry name" value="TPR-like_helical_dom_sf"/>
</dbReference>